<gene>
    <name evidence="1" type="ORF">MNBD_GAMMA05-940</name>
</gene>
<evidence type="ECO:0000313" key="1">
    <source>
        <dbReference type="EMBL" id="VAW51062.1"/>
    </source>
</evidence>
<dbReference type="AlphaFoldDB" id="A0A3B0WID1"/>
<dbReference type="PROSITE" id="PS51257">
    <property type="entry name" value="PROKAR_LIPOPROTEIN"/>
    <property type="match status" value="1"/>
</dbReference>
<name>A0A3B0WID1_9ZZZZ</name>
<organism evidence="1">
    <name type="scientific">hydrothermal vent metagenome</name>
    <dbReference type="NCBI Taxonomy" id="652676"/>
    <lineage>
        <taxon>unclassified sequences</taxon>
        <taxon>metagenomes</taxon>
        <taxon>ecological metagenomes</taxon>
    </lineage>
</organism>
<proteinExistence type="predicted"/>
<reference evidence="1" key="1">
    <citation type="submission" date="2018-06" db="EMBL/GenBank/DDBJ databases">
        <authorList>
            <person name="Zhirakovskaya E."/>
        </authorList>
    </citation>
    <scope>NUCLEOTIDE SEQUENCE</scope>
</reference>
<dbReference type="EMBL" id="UOFE01000013">
    <property type="protein sequence ID" value="VAW51062.1"/>
    <property type="molecule type" value="Genomic_DNA"/>
</dbReference>
<protein>
    <submittedName>
        <fullName evidence="1">Uncharacterized protein</fullName>
    </submittedName>
</protein>
<sequence length="217" mass="23206">MKRYTNIKSAVILLLSVSCATSVTAGEVVLPNTFTSGTAAVAAEVNDNFTAIKSAVDDNDSRLNALETGYISVSSHAFRNEDDVADCRWNTIVTGLYGYYESGGVAICDAVAGIQLPHKAVLTSLTCYLYDNDLSAGTAVFGRLQRTNLSDALQTVITTPETLNSTDVQALTATTITTAGADVVDNQNYTYRLAVFFDDTDTSDTNLRLYGCTVGYQ</sequence>
<accession>A0A3B0WID1</accession>